<dbReference type="EMBL" id="RFLX01000006">
    <property type="protein sequence ID" value="RMI25065.1"/>
    <property type="molecule type" value="Genomic_DNA"/>
</dbReference>
<evidence type="ECO:0000313" key="1">
    <source>
        <dbReference type="EMBL" id="RKK05067.1"/>
    </source>
</evidence>
<evidence type="ECO:0000313" key="3">
    <source>
        <dbReference type="Proteomes" id="UP000274097"/>
    </source>
</evidence>
<keyword evidence="3" id="KW-1185">Reference proteome</keyword>
<evidence type="ECO:0000313" key="4">
    <source>
        <dbReference type="Proteomes" id="UP000278036"/>
    </source>
</evidence>
<organism evidence="1 4">
    <name type="scientific">Teichococcus wenyumeiae</name>
    <dbReference type="NCBI Taxonomy" id="2478470"/>
    <lineage>
        <taxon>Bacteria</taxon>
        <taxon>Pseudomonadati</taxon>
        <taxon>Pseudomonadota</taxon>
        <taxon>Alphaproteobacteria</taxon>
        <taxon>Acetobacterales</taxon>
        <taxon>Roseomonadaceae</taxon>
        <taxon>Roseomonas</taxon>
    </lineage>
</organism>
<dbReference type="SUPFAM" id="SSF53756">
    <property type="entry name" value="UDP-Glycosyltransferase/glycogen phosphorylase"/>
    <property type="match status" value="1"/>
</dbReference>
<dbReference type="Proteomes" id="UP000274097">
    <property type="component" value="Unassembled WGS sequence"/>
</dbReference>
<accession>A0A3A9JCL5</accession>
<comment type="caution">
    <text evidence="1">The sequence shown here is derived from an EMBL/GenBank/DDBJ whole genome shotgun (WGS) entry which is preliminary data.</text>
</comment>
<dbReference type="AlphaFoldDB" id="A0A3A9JCL5"/>
<proteinExistence type="predicted"/>
<dbReference type="OrthoDB" id="9769600at2"/>
<dbReference type="EMBL" id="RAQU01000024">
    <property type="protein sequence ID" value="RKK05067.1"/>
    <property type="molecule type" value="Genomic_DNA"/>
</dbReference>
<evidence type="ECO:0000313" key="2">
    <source>
        <dbReference type="EMBL" id="RMI25065.1"/>
    </source>
</evidence>
<dbReference type="InParanoid" id="A0A3A9JCL5"/>
<dbReference type="GO" id="GO:0016740">
    <property type="term" value="F:transferase activity"/>
    <property type="evidence" value="ECO:0007669"/>
    <property type="project" value="UniProtKB-KW"/>
</dbReference>
<reference evidence="1 4" key="1">
    <citation type="submission" date="2018-09" db="EMBL/GenBank/DDBJ databases">
        <title>Roseomonas sp. nov., isolated from feces of Tibetan antelopes in the Qinghai-Tibet plateau, China.</title>
        <authorList>
            <person name="Tian Z."/>
        </authorList>
    </citation>
    <scope>NUCLEOTIDE SEQUENCE [LARGE SCALE GENOMIC DNA]</scope>
    <source>
        <strain evidence="2 3">Z23</strain>
        <strain evidence="1 4">Z24</strain>
    </source>
</reference>
<dbReference type="Gene3D" id="3.40.50.2000">
    <property type="entry name" value="Glycogen Phosphorylase B"/>
    <property type="match status" value="1"/>
</dbReference>
<dbReference type="Proteomes" id="UP000278036">
    <property type="component" value="Unassembled WGS sequence"/>
</dbReference>
<sequence length="395" mass="44251">MASPVALARPMNNSLMICLSHLRWNFVHQRPQHLLTYAAGSHRVYFFEEPIFEDGLTEPRLDLQIQPCGVVVAVPTLPSGYGEAEAVEAQRGFLDAILESHPNSRTTFWYYSPMALRFSAHQVPDLCVYDCMDELSAFRGAPPELTNLESQLFDLADLVFTGGHSLYEAKKTRHANVHAFPSSIDKAHFSRARQGGMEDPADQKHIPHPRIGFFGVVDERMDIRLVANLADLRPDWNLVMIGPVVKIDPALLPRRPNIHWLGMKSYQDLPRYLAGWDAGFMPFALNEATRFISPTKTPEFLSAGLPVVSTPVRDVQRPYGSMGLVSIAADAVEMARMLEAVMAGPREEWQAMVDHYLADMSWQGTWAAMDRLMRQHSRHVSAVGQAPRRGTAAHV</sequence>
<gene>
    <name evidence="1" type="ORF">D6Z83_06270</name>
    <name evidence="2" type="ORF">EBE87_10630</name>
</gene>
<protein>
    <submittedName>
        <fullName evidence="1 2">Glycosyltransferase</fullName>
    </submittedName>
</protein>
<keyword evidence="1" id="KW-0808">Transferase</keyword>
<dbReference type="Pfam" id="PF13692">
    <property type="entry name" value="Glyco_trans_1_4"/>
    <property type="match status" value="1"/>
</dbReference>
<name>A0A3A9JCL5_9PROT</name>